<evidence type="ECO:0000313" key="2">
    <source>
        <dbReference type="EMBL" id="WEW57144.1"/>
    </source>
</evidence>
<dbReference type="EMBL" id="CP120628">
    <property type="protein sequence ID" value="WEW57144.1"/>
    <property type="molecule type" value="Genomic_DNA"/>
</dbReference>
<dbReference type="GO" id="GO:0004040">
    <property type="term" value="F:amidase activity"/>
    <property type="evidence" value="ECO:0007669"/>
    <property type="project" value="UniProtKB-EC"/>
</dbReference>
<evidence type="ECO:0000313" key="3">
    <source>
        <dbReference type="Proteomes" id="UP001219355"/>
    </source>
</evidence>
<proteinExistence type="predicted"/>
<accession>A0AAF0DEM2</accession>
<dbReference type="InterPro" id="IPR036928">
    <property type="entry name" value="AS_sf"/>
</dbReference>
<dbReference type="PANTHER" id="PTHR42678">
    <property type="entry name" value="AMIDASE"/>
    <property type="match status" value="1"/>
</dbReference>
<organism evidence="2 3">
    <name type="scientific">Emydomyces testavorans</name>
    <dbReference type="NCBI Taxonomy" id="2070801"/>
    <lineage>
        <taxon>Eukaryota</taxon>
        <taxon>Fungi</taxon>
        <taxon>Dikarya</taxon>
        <taxon>Ascomycota</taxon>
        <taxon>Pezizomycotina</taxon>
        <taxon>Eurotiomycetes</taxon>
        <taxon>Eurotiomycetidae</taxon>
        <taxon>Onygenales</taxon>
        <taxon>Nannizziopsiaceae</taxon>
        <taxon>Emydomyces</taxon>
    </lineage>
</organism>
<reference evidence="2" key="1">
    <citation type="submission" date="2023-03" db="EMBL/GenBank/DDBJ databases">
        <title>Emydomyces testavorans Genome Sequence.</title>
        <authorList>
            <person name="Hoyer L."/>
        </authorList>
    </citation>
    <scope>NUCLEOTIDE SEQUENCE</scope>
    <source>
        <strain evidence="2">16-2883</strain>
    </source>
</reference>
<sequence>MKQAGAEIHEATDFPSAEEIISPRVGREYAPEENPELSEFTVVKTEFYHDLQVYLSGLQTNPNQIKSLDDIVDHNRKHAEAEGGYPGLHPCWPSGQDNFEKSLASKGVMDETYHRALAYIRKKSREEGIDAALSWKGLKLDGLLVPVQDDGGAACQVAAKAGIVLFSSSCDE</sequence>
<dbReference type="Gene3D" id="3.90.1300.10">
    <property type="entry name" value="Amidase signature (AS) domain"/>
    <property type="match status" value="1"/>
</dbReference>
<feature type="region of interest" description="Disordered" evidence="1">
    <location>
        <begin position="1"/>
        <end position="20"/>
    </location>
</feature>
<dbReference type="AlphaFoldDB" id="A0AAF0DEM2"/>
<gene>
    <name evidence="2" type="ORF">PRK78_002605</name>
</gene>
<dbReference type="EC" id="3.5.1.4" evidence="2"/>
<protein>
    <submittedName>
        <fullName evidence="2">Amidase</fullName>
        <ecNumber evidence="2">3.5.1.4</ecNumber>
    </submittedName>
</protein>
<keyword evidence="3" id="KW-1185">Reference proteome</keyword>
<keyword evidence="2" id="KW-0378">Hydrolase</keyword>
<evidence type="ECO:0000256" key="1">
    <source>
        <dbReference type="SAM" id="MobiDB-lite"/>
    </source>
</evidence>
<dbReference type="Proteomes" id="UP001219355">
    <property type="component" value="Chromosome 2"/>
</dbReference>
<name>A0AAF0DEM2_9EURO</name>
<dbReference type="PANTHER" id="PTHR42678:SF37">
    <property type="entry name" value="AMIDASE C869.01-RELATED"/>
    <property type="match status" value="1"/>
</dbReference>